<protein>
    <submittedName>
        <fullName evidence="2">DUF2809 domain-containing protein</fullName>
    </submittedName>
</protein>
<dbReference type="RefSeq" id="WP_345163981.1">
    <property type="nucleotide sequence ID" value="NZ_BAABJK010000002.1"/>
</dbReference>
<dbReference type="InterPro" id="IPR021257">
    <property type="entry name" value="DUF2809"/>
</dbReference>
<dbReference type="EMBL" id="BAABJK010000002">
    <property type="protein sequence ID" value="GAA4959509.1"/>
    <property type="molecule type" value="Genomic_DNA"/>
</dbReference>
<gene>
    <name evidence="2" type="ORF">GCM10023315_03940</name>
</gene>
<dbReference type="Pfam" id="PF10990">
    <property type="entry name" value="DUF2809"/>
    <property type="match status" value="1"/>
</dbReference>
<keyword evidence="1" id="KW-1133">Transmembrane helix</keyword>
<feature type="transmembrane region" description="Helical" evidence="1">
    <location>
        <begin position="58"/>
        <end position="83"/>
    </location>
</feature>
<feature type="transmembrane region" description="Helical" evidence="1">
    <location>
        <begin position="104"/>
        <end position="122"/>
    </location>
</feature>
<comment type="caution">
    <text evidence="2">The sequence shown here is derived from an EMBL/GenBank/DDBJ whole genome shotgun (WGS) entry which is preliminary data.</text>
</comment>
<keyword evidence="1" id="KW-0812">Transmembrane</keyword>
<feature type="transmembrane region" description="Helical" evidence="1">
    <location>
        <begin position="6"/>
        <end position="27"/>
    </location>
</feature>
<evidence type="ECO:0000256" key="1">
    <source>
        <dbReference type="SAM" id="Phobius"/>
    </source>
</evidence>
<feature type="transmembrane region" description="Helical" evidence="1">
    <location>
        <begin position="36"/>
        <end position="52"/>
    </location>
</feature>
<name>A0ABP9H242_9FLAO</name>
<sequence>MKLQINKNYFAFSVVLLIAEVLIAVYLKTGFIRHTFGDYLVVILLFCLIKSFTNTNSFVIAIGVLCFSFLIEFLQLVNIIQLLNFQNNHLIKIILGTTFQITDLVAYTVGIITIIIFEYKIYKLWIT</sequence>
<proteinExistence type="predicted"/>
<reference evidence="3" key="1">
    <citation type="journal article" date="2019" name="Int. J. Syst. Evol. Microbiol.">
        <title>The Global Catalogue of Microorganisms (GCM) 10K type strain sequencing project: providing services to taxonomists for standard genome sequencing and annotation.</title>
        <authorList>
            <consortium name="The Broad Institute Genomics Platform"/>
            <consortium name="The Broad Institute Genome Sequencing Center for Infectious Disease"/>
            <person name="Wu L."/>
            <person name="Ma J."/>
        </authorList>
    </citation>
    <scope>NUCLEOTIDE SEQUENCE [LARGE SCALE GENOMIC DNA]</scope>
    <source>
        <strain evidence="3">JCM 18287</strain>
    </source>
</reference>
<keyword evidence="3" id="KW-1185">Reference proteome</keyword>
<accession>A0ABP9H242</accession>
<dbReference type="Proteomes" id="UP001501692">
    <property type="component" value="Unassembled WGS sequence"/>
</dbReference>
<organism evidence="2 3">
    <name type="scientific">Algibacter aquimarinus</name>
    <dbReference type="NCBI Taxonomy" id="1136748"/>
    <lineage>
        <taxon>Bacteria</taxon>
        <taxon>Pseudomonadati</taxon>
        <taxon>Bacteroidota</taxon>
        <taxon>Flavobacteriia</taxon>
        <taxon>Flavobacteriales</taxon>
        <taxon>Flavobacteriaceae</taxon>
        <taxon>Algibacter</taxon>
    </lineage>
</organism>
<evidence type="ECO:0000313" key="3">
    <source>
        <dbReference type="Proteomes" id="UP001501692"/>
    </source>
</evidence>
<evidence type="ECO:0000313" key="2">
    <source>
        <dbReference type="EMBL" id="GAA4959509.1"/>
    </source>
</evidence>
<keyword evidence="1" id="KW-0472">Membrane</keyword>